<keyword evidence="1" id="KW-0547">Nucleotide-binding</keyword>
<dbReference type="InterPro" id="IPR002698">
    <property type="entry name" value="FTHF_cligase"/>
</dbReference>
<keyword evidence="3" id="KW-1185">Reference proteome</keyword>
<comment type="similarity">
    <text evidence="1">Belongs to the 5-formyltetrahydrofolate cyclo-ligase family.</text>
</comment>
<dbReference type="PIRSF" id="PIRSF006806">
    <property type="entry name" value="FTHF_cligase"/>
    <property type="match status" value="1"/>
</dbReference>
<dbReference type="Gene3D" id="3.40.50.10420">
    <property type="entry name" value="NagB/RpiA/CoA transferase-like"/>
    <property type="match status" value="1"/>
</dbReference>
<dbReference type="InterPro" id="IPR024185">
    <property type="entry name" value="FTHF_cligase-like_sf"/>
</dbReference>
<proteinExistence type="inferred from homology"/>
<protein>
    <recommendedName>
        <fullName evidence="1">5-formyltetrahydrofolate cyclo-ligase</fullName>
        <ecNumber evidence="1">6.3.3.2</ecNumber>
    </recommendedName>
</protein>
<reference evidence="2 3" key="1">
    <citation type="submission" date="2021-01" db="EMBL/GenBank/DDBJ databases">
        <title>C459-1 draft genome sequence.</title>
        <authorList>
            <person name="Zhang X.-F."/>
        </authorList>
    </citation>
    <scope>NUCLEOTIDE SEQUENCE [LARGE SCALE GENOMIC DNA]</scope>
    <source>
        <strain evidence="3">C459-1</strain>
    </source>
</reference>
<dbReference type="EMBL" id="JAERTY010000007">
    <property type="protein sequence ID" value="MBL1409694.1"/>
    <property type="molecule type" value="Genomic_DNA"/>
</dbReference>
<dbReference type="SUPFAM" id="SSF100950">
    <property type="entry name" value="NagB/RpiA/CoA transferase-like"/>
    <property type="match status" value="1"/>
</dbReference>
<keyword evidence="1" id="KW-0460">Magnesium</keyword>
<dbReference type="PANTHER" id="PTHR23407">
    <property type="entry name" value="ATPASE INHIBITOR/5-FORMYLTETRAHYDROFOLATE CYCLO-LIGASE"/>
    <property type="match status" value="1"/>
</dbReference>
<dbReference type="NCBIfam" id="TIGR02727">
    <property type="entry name" value="MTHFS_bact"/>
    <property type="match status" value="1"/>
</dbReference>
<comment type="caution">
    <text evidence="2">The sequence shown here is derived from an EMBL/GenBank/DDBJ whole genome shotgun (WGS) entry which is preliminary data.</text>
</comment>
<sequence length="190" mass="22264">MTKNELRILYKEKRQLLNDTVCRSYDEALLGDLQKMDWSGVNYVHIYLPMDGAKEPDTLGFKKWLEKLLPQVHFVISRSDFRNHEMIHYLWDEHTVLEVNKWGILEPIGGCLVEENALDVVLVPLLVMDQEGNRVGYGKGFYDRFLAKCSPTVRTIGLTYFEPVERISDVGEWDVRLQYCISPTRTYRFI</sequence>
<organism evidence="2 3">
    <name type="scientific">Sphingobacterium faecale</name>
    <dbReference type="NCBI Taxonomy" id="2803775"/>
    <lineage>
        <taxon>Bacteria</taxon>
        <taxon>Pseudomonadati</taxon>
        <taxon>Bacteroidota</taxon>
        <taxon>Sphingobacteriia</taxon>
        <taxon>Sphingobacteriales</taxon>
        <taxon>Sphingobacteriaceae</taxon>
        <taxon>Sphingobacterium</taxon>
    </lineage>
</organism>
<keyword evidence="1" id="KW-0479">Metal-binding</keyword>
<evidence type="ECO:0000313" key="3">
    <source>
        <dbReference type="Proteomes" id="UP000625283"/>
    </source>
</evidence>
<keyword evidence="1" id="KW-0067">ATP-binding</keyword>
<dbReference type="EC" id="6.3.3.2" evidence="1"/>
<comment type="cofactor">
    <cofactor evidence="1">
        <name>Mg(2+)</name>
        <dbReference type="ChEBI" id="CHEBI:18420"/>
    </cofactor>
</comment>
<comment type="catalytic activity">
    <reaction evidence="1">
        <text>(6S)-5-formyl-5,6,7,8-tetrahydrofolate + ATP = (6R)-5,10-methenyltetrahydrofolate + ADP + phosphate</text>
        <dbReference type="Rhea" id="RHEA:10488"/>
        <dbReference type="ChEBI" id="CHEBI:30616"/>
        <dbReference type="ChEBI" id="CHEBI:43474"/>
        <dbReference type="ChEBI" id="CHEBI:57455"/>
        <dbReference type="ChEBI" id="CHEBI:57457"/>
        <dbReference type="ChEBI" id="CHEBI:456216"/>
        <dbReference type="EC" id="6.3.3.2"/>
    </reaction>
</comment>
<dbReference type="Pfam" id="PF01812">
    <property type="entry name" value="5-FTHF_cyc-lig"/>
    <property type="match status" value="1"/>
</dbReference>
<dbReference type="RefSeq" id="WP_202103437.1">
    <property type="nucleotide sequence ID" value="NZ_JAERTY010000007.1"/>
</dbReference>
<dbReference type="Proteomes" id="UP000625283">
    <property type="component" value="Unassembled WGS sequence"/>
</dbReference>
<dbReference type="InterPro" id="IPR037171">
    <property type="entry name" value="NagB/RpiA_transferase-like"/>
</dbReference>
<dbReference type="GO" id="GO:0030272">
    <property type="term" value="F:5-formyltetrahydrofolate cyclo-ligase activity"/>
    <property type="evidence" value="ECO:0007669"/>
    <property type="project" value="UniProtKB-EC"/>
</dbReference>
<dbReference type="PANTHER" id="PTHR23407:SF11">
    <property type="entry name" value="CHROMOSOME UNDETERMINED SCAFFOLD_24, WHOLE GENOME SHOTGUN SEQUENCE"/>
    <property type="match status" value="1"/>
</dbReference>
<gene>
    <name evidence="2" type="ORF">JKG61_13115</name>
</gene>
<accession>A0ABS1R556</accession>
<evidence type="ECO:0000256" key="1">
    <source>
        <dbReference type="RuleBase" id="RU361279"/>
    </source>
</evidence>
<keyword evidence="2" id="KW-0436">Ligase</keyword>
<evidence type="ECO:0000313" key="2">
    <source>
        <dbReference type="EMBL" id="MBL1409694.1"/>
    </source>
</evidence>
<name>A0ABS1R556_9SPHI</name>